<dbReference type="PANTHER" id="PTHR34386">
    <property type="entry name" value="GLUTAREDOXIN"/>
    <property type="match status" value="1"/>
</dbReference>
<gene>
    <name evidence="2" type="ORF">HNR67_003477</name>
</gene>
<evidence type="ECO:0000313" key="3">
    <source>
        <dbReference type="Proteomes" id="UP000533598"/>
    </source>
</evidence>
<protein>
    <submittedName>
        <fullName evidence="2">Glutaredoxin-like protein</fullName>
    </submittedName>
</protein>
<dbReference type="RefSeq" id="WP_185003321.1">
    <property type="nucleotide sequence ID" value="NZ_BAAAUI010000032.1"/>
</dbReference>
<dbReference type="PROSITE" id="PS51354">
    <property type="entry name" value="GLUTAREDOXIN_2"/>
    <property type="match status" value="1"/>
</dbReference>
<comment type="caution">
    <text evidence="2">The sequence shown here is derived from an EMBL/GenBank/DDBJ whole genome shotgun (WGS) entry which is preliminary data.</text>
</comment>
<dbReference type="AlphaFoldDB" id="A0A7W7CD64"/>
<proteinExistence type="predicted"/>
<name>A0A7W7CD64_9PSEU</name>
<evidence type="ECO:0000313" key="2">
    <source>
        <dbReference type="EMBL" id="MBB4677359.1"/>
    </source>
</evidence>
<dbReference type="EMBL" id="JACHMH010000001">
    <property type="protein sequence ID" value="MBB4677359.1"/>
    <property type="molecule type" value="Genomic_DNA"/>
</dbReference>
<keyword evidence="3" id="KW-1185">Reference proteome</keyword>
<reference evidence="2 3" key="1">
    <citation type="submission" date="2020-08" db="EMBL/GenBank/DDBJ databases">
        <title>Sequencing the genomes of 1000 actinobacteria strains.</title>
        <authorList>
            <person name="Klenk H.-P."/>
        </authorList>
    </citation>
    <scope>NUCLEOTIDE SEQUENCE [LARGE SCALE GENOMIC DNA]</scope>
    <source>
        <strain evidence="2 3">DSM 44230</strain>
    </source>
</reference>
<dbReference type="GO" id="GO:0045454">
    <property type="term" value="P:cell redox homeostasis"/>
    <property type="evidence" value="ECO:0007669"/>
    <property type="project" value="TreeGrafter"/>
</dbReference>
<dbReference type="GO" id="GO:0009055">
    <property type="term" value="F:electron transfer activity"/>
    <property type="evidence" value="ECO:0007669"/>
    <property type="project" value="TreeGrafter"/>
</dbReference>
<dbReference type="InterPro" id="IPR036249">
    <property type="entry name" value="Thioredoxin-like_sf"/>
</dbReference>
<dbReference type="Pfam" id="PF00462">
    <property type="entry name" value="Glutaredoxin"/>
    <property type="match status" value="1"/>
</dbReference>
<feature type="domain" description="Glutaredoxin" evidence="1">
    <location>
        <begin position="6"/>
        <end position="62"/>
    </location>
</feature>
<organism evidence="2 3">
    <name type="scientific">Crossiella cryophila</name>
    <dbReference type="NCBI Taxonomy" id="43355"/>
    <lineage>
        <taxon>Bacteria</taxon>
        <taxon>Bacillati</taxon>
        <taxon>Actinomycetota</taxon>
        <taxon>Actinomycetes</taxon>
        <taxon>Pseudonocardiales</taxon>
        <taxon>Pseudonocardiaceae</taxon>
        <taxon>Crossiella</taxon>
    </lineage>
</organism>
<dbReference type="SUPFAM" id="SSF52833">
    <property type="entry name" value="Thioredoxin-like"/>
    <property type="match status" value="1"/>
</dbReference>
<evidence type="ECO:0000259" key="1">
    <source>
        <dbReference type="Pfam" id="PF00462"/>
    </source>
</evidence>
<accession>A0A7W7CD64</accession>
<dbReference type="InterPro" id="IPR051548">
    <property type="entry name" value="Grx-like_ET"/>
</dbReference>
<dbReference type="Gene3D" id="3.40.30.10">
    <property type="entry name" value="Glutaredoxin"/>
    <property type="match status" value="1"/>
</dbReference>
<dbReference type="PANTHER" id="PTHR34386:SF1">
    <property type="entry name" value="GLUTAREDOXIN-LIKE PROTEIN NRDH"/>
    <property type="match status" value="1"/>
</dbReference>
<dbReference type="Proteomes" id="UP000533598">
    <property type="component" value="Unassembled WGS sequence"/>
</dbReference>
<sequence length="89" mass="9583">MSENAVEFYWRPGCGFCMNLERALNQAGLPYTKVNIWEDPAAAARVRSVANGNEIVPTVFVGPAAMVNPSLGEVTAAVREHAPELLPQA</sequence>
<dbReference type="InterPro" id="IPR002109">
    <property type="entry name" value="Glutaredoxin"/>
</dbReference>